<accession>A0A8J8P402</accession>
<dbReference type="Proteomes" id="UP000785679">
    <property type="component" value="Unassembled WGS sequence"/>
</dbReference>
<evidence type="ECO:0000313" key="1">
    <source>
        <dbReference type="EMBL" id="TNV87667.1"/>
    </source>
</evidence>
<dbReference type="AlphaFoldDB" id="A0A8J8P402"/>
<proteinExistence type="predicted"/>
<organism evidence="1 2">
    <name type="scientific">Halteria grandinella</name>
    <dbReference type="NCBI Taxonomy" id="5974"/>
    <lineage>
        <taxon>Eukaryota</taxon>
        <taxon>Sar</taxon>
        <taxon>Alveolata</taxon>
        <taxon>Ciliophora</taxon>
        <taxon>Intramacronucleata</taxon>
        <taxon>Spirotrichea</taxon>
        <taxon>Stichotrichia</taxon>
        <taxon>Sporadotrichida</taxon>
        <taxon>Halteriidae</taxon>
        <taxon>Halteria</taxon>
    </lineage>
</organism>
<dbReference type="EMBL" id="RRYP01000289">
    <property type="protein sequence ID" value="TNV87667.1"/>
    <property type="molecule type" value="Genomic_DNA"/>
</dbReference>
<reference evidence="1" key="1">
    <citation type="submission" date="2019-06" db="EMBL/GenBank/DDBJ databases">
        <authorList>
            <person name="Zheng W."/>
        </authorList>
    </citation>
    <scope>NUCLEOTIDE SEQUENCE</scope>
    <source>
        <strain evidence="1">QDHG01</strain>
    </source>
</reference>
<gene>
    <name evidence="1" type="ORF">FGO68_gene12371</name>
</gene>
<name>A0A8J8P402_HALGN</name>
<sequence>MQGFSTLIHLHEAPQMSLVELNSIFNKLCSFLHFNTQVVESRRTSSSKCTPHTCSLQSKEWPSKCRSKQSKISKLINLYQ</sequence>
<comment type="caution">
    <text evidence="1">The sequence shown here is derived from an EMBL/GenBank/DDBJ whole genome shotgun (WGS) entry which is preliminary data.</text>
</comment>
<protein>
    <submittedName>
        <fullName evidence="1">Uncharacterized protein</fullName>
    </submittedName>
</protein>
<evidence type="ECO:0000313" key="2">
    <source>
        <dbReference type="Proteomes" id="UP000785679"/>
    </source>
</evidence>
<keyword evidence="2" id="KW-1185">Reference proteome</keyword>